<dbReference type="SMART" id="SM00830">
    <property type="entry name" value="CM_2"/>
    <property type="match status" value="1"/>
</dbReference>
<accession>A0A679JKG9</accession>
<evidence type="ECO:0000256" key="1">
    <source>
        <dbReference type="ARBA" id="ARBA00012404"/>
    </source>
</evidence>
<evidence type="ECO:0000259" key="3">
    <source>
        <dbReference type="PROSITE" id="PS51168"/>
    </source>
</evidence>
<dbReference type="GO" id="GO:0009697">
    <property type="term" value="P:salicylic acid biosynthetic process"/>
    <property type="evidence" value="ECO:0007669"/>
    <property type="project" value="InterPro"/>
</dbReference>
<dbReference type="AlphaFoldDB" id="A0A679JKG9"/>
<reference evidence="4" key="1">
    <citation type="submission" date="2019-12" db="EMBL/GenBank/DDBJ databases">
        <authorList>
            <person name="Cremers G."/>
        </authorList>
    </citation>
    <scope>NUCLEOTIDE SEQUENCE</scope>
    <source>
        <strain evidence="4">Vvax</strain>
    </source>
</reference>
<dbReference type="GO" id="GO:0046417">
    <property type="term" value="P:chorismate metabolic process"/>
    <property type="evidence" value="ECO:0007669"/>
    <property type="project" value="InterPro"/>
</dbReference>
<feature type="domain" description="Chorismate mutase" evidence="3">
    <location>
        <begin position="20"/>
        <end position="111"/>
    </location>
</feature>
<evidence type="ECO:0000256" key="2">
    <source>
        <dbReference type="SAM" id="MobiDB-lite"/>
    </source>
</evidence>
<protein>
    <recommendedName>
        <fullName evidence="1">chorismate mutase</fullName>
        <ecNumber evidence="1">5.4.99.5</ecNumber>
    </recommendedName>
</protein>
<feature type="region of interest" description="Disordered" evidence="2">
    <location>
        <begin position="1"/>
        <end position="20"/>
    </location>
</feature>
<sequence>MSISDTPVASHGATAPEDNPEAEAVLQALRDELDGIDWRLMETLRQRLDCCCRIGLHKREHAIPMMQPQRIGLVQQRAAEFAANHGIRGDFLRSLYALVIEETCRLELEVIDAPLGSLR</sequence>
<name>A0A679JKG9_VARPD</name>
<proteinExistence type="predicted"/>
<dbReference type="EC" id="5.4.99.5" evidence="1"/>
<dbReference type="PROSITE" id="PS51168">
    <property type="entry name" value="CHORISMATE_MUT_2"/>
    <property type="match status" value="1"/>
</dbReference>
<dbReference type="EMBL" id="LR743508">
    <property type="protein sequence ID" value="CAA2109682.1"/>
    <property type="molecule type" value="Genomic_DNA"/>
</dbReference>
<dbReference type="InterPro" id="IPR008241">
    <property type="entry name" value="Isochorismate_pyruvate-lyase"/>
</dbReference>
<dbReference type="NCBIfam" id="TIGR01803">
    <property type="entry name" value="CM-like"/>
    <property type="match status" value="1"/>
</dbReference>
<dbReference type="Pfam" id="PF01817">
    <property type="entry name" value="CM_2"/>
    <property type="match status" value="1"/>
</dbReference>
<dbReference type="SUPFAM" id="SSF48600">
    <property type="entry name" value="Chorismate mutase II"/>
    <property type="match status" value="1"/>
</dbReference>
<organism evidence="4">
    <name type="scientific">Variovorax paradoxus</name>
    <dbReference type="NCBI Taxonomy" id="34073"/>
    <lineage>
        <taxon>Bacteria</taxon>
        <taxon>Pseudomonadati</taxon>
        <taxon>Pseudomonadota</taxon>
        <taxon>Betaproteobacteria</taxon>
        <taxon>Burkholderiales</taxon>
        <taxon>Comamonadaceae</taxon>
        <taxon>Variovorax</taxon>
    </lineage>
</organism>
<dbReference type="GO" id="GO:0016835">
    <property type="term" value="F:carbon-oxygen lyase activity"/>
    <property type="evidence" value="ECO:0007669"/>
    <property type="project" value="InterPro"/>
</dbReference>
<dbReference type="InterPro" id="IPR036979">
    <property type="entry name" value="CM_dom_sf"/>
</dbReference>
<gene>
    <name evidence="4" type="ORF">VVAX_05953</name>
</gene>
<evidence type="ECO:0000313" key="4">
    <source>
        <dbReference type="EMBL" id="CAA2109682.1"/>
    </source>
</evidence>
<dbReference type="GO" id="GO:0004106">
    <property type="term" value="F:chorismate mutase activity"/>
    <property type="evidence" value="ECO:0007669"/>
    <property type="project" value="UniProtKB-EC"/>
</dbReference>
<dbReference type="Gene3D" id="1.20.59.10">
    <property type="entry name" value="Chorismate mutase"/>
    <property type="match status" value="1"/>
</dbReference>
<dbReference type="InterPro" id="IPR002701">
    <property type="entry name" value="CM_II_prokaryot"/>
</dbReference>
<dbReference type="InterPro" id="IPR036263">
    <property type="entry name" value="Chorismate_II_sf"/>
</dbReference>